<protein>
    <submittedName>
        <fullName evidence="9">Basic membrane lipoprotein</fullName>
    </submittedName>
</protein>
<keyword evidence="4 7" id="KW-0732">Signal</keyword>
<dbReference type="InterPro" id="IPR028082">
    <property type="entry name" value="Peripla_BP_I"/>
</dbReference>
<dbReference type="Proteomes" id="UP000000379">
    <property type="component" value="Chromosome"/>
</dbReference>
<sequence length="372" mass="39750">MRKVGLLLALLALPLAAAQDYVFGITFDAGGKFDGSFNEGTWNGLTQAVSELEEDEGLVIDVLEFEGTPDTAAEGLRNIAAQGAELILSPGFLQADAVAAASSEFPDTFFVLIDAEVDNPNVRSVLFKEHEGSYLVGYLAGMMTQTGTVGFVGGMDIPLIRAFDLGYQEGVRAACPECRIVSNYVGSTPAAWNDPARARELATTQQAQGADIIYAAAGASGNGVIDFVTQTMCYQPQGELRASPLAEVLAEIEVSSAYAQRCGEGSQPLFFIGVDSNQNFRGDTDDNPETLNHGLTSMLKRVDVAAYNAVYDVVEDTFEGGTQVLGLAEDGVGYALDEFNEALIPQSVIDELESVRQRIIEGEVVVPDFREQ</sequence>
<accession>D7CY77</accession>
<comment type="subcellular location">
    <subcellularLocation>
        <location evidence="1">Cell membrane</location>
        <topology evidence="1">Lipid-anchor</topology>
    </subcellularLocation>
</comment>
<comment type="similarity">
    <text evidence="2">Belongs to the BMP lipoprotein family.</text>
</comment>
<dbReference type="RefSeq" id="WP_013178084.1">
    <property type="nucleotide sequence ID" value="NC_014221.1"/>
</dbReference>
<dbReference type="AlphaFoldDB" id="D7CY77"/>
<dbReference type="PANTHER" id="PTHR34296:SF2">
    <property type="entry name" value="ABC TRANSPORTER GUANOSINE-BINDING PROTEIN NUPN"/>
    <property type="match status" value="1"/>
</dbReference>
<evidence type="ECO:0000256" key="1">
    <source>
        <dbReference type="ARBA" id="ARBA00004193"/>
    </source>
</evidence>
<dbReference type="PANTHER" id="PTHR34296">
    <property type="entry name" value="TRANSCRIPTIONAL ACTIVATOR PROTEIN MED"/>
    <property type="match status" value="1"/>
</dbReference>
<evidence type="ECO:0000313" key="10">
    <source>
        <dbReference type="Proteomes" id="UP000000379"/>
    </source>
</evidence>
<dbReference type="EMBL" id="CP002049">
    <property type="protein sequence ID" value="ADI14716.1"/>
    <property type="molecule type" value="Genomic_DNA"/>
</dbReference>
<keyword evidence="5" id="KW-0472">Membrane</keyword>
<dbReference type="KEGG" id="tra:Trad_1597"/>
<dbReference type="Gene3D" id="3.40.50.2300">
    <property type="match status" value="2"/>
</dbReference>
<evidence type="ECO:0000256" key="5">
    <source>
        <dbReference type="ARBA" id="ARBA00023136"/>
    </source>
</evidence>
<evidence type="ECO:0000256" key="3">
    <source>
        <dbReference type="ARBA" id="ARBA00022475"/>
    </source>
</evidence>
<evidence type="ECO:0000259" key="8">
    <source>
        <dbReference type="Pfam" id="PF02608"/>
    </source>
</evidence>
<evidence type="ECO:0000256" key="2">
    <source>
        <dbReference type="ARBA" id="ARBA00008610"/>
    </source>
</evidence>
<evidence type="ECO:0000256" key="4">
    <source>
        <dbReference type="ARBA" id="ARBA00022729"/>
    </source>
</evidence>
<evidence type="ECO:0000256" key="7">
    <source>
        <dbReference type="SAM" id="SignalP"/>
    </source>
</evidence>
<dbReference type="eggNOG" id="COG1744">
    <property type="taxonomic scope" value="Bacteria"/>
</dbReference>
<gene>
    <name evidence="9" type="ordered locus">Trad_1597</name>
</gene>
<dbReference type="OrthoDB" id="9784230at2"/>
<dbReference type="GO" id="GO:0005886">
    <property type="term" value="C:plasma membrane"/>
    <property type="evidence" value="ECO:0007669"/>
    <property type="project" value="UniProtKB-SubCell"/>
</dbReference>
<dbReference type="InterPro" id="IPR003760">
    <property type="entry name" value="PnrA-like"/>
</dbReference>
<feature type="chain" id="PRO_5003094559" evidence="7">
    <location>
        <begin position="19"/>
        <end position="372"/>
    </location>
</feature>
<evidence type="ECO:0000313" key="9">
    <source>
        <dbReference type="EMBL" id="ADI14716.1"/>
    </source>
</evidence>
<keyword evidence="6 9" id="KW-0449">Lipoprotein</keyword>
<keyword evidence="3" id="KW-1003">Cell membrane</keyword>
<feature type="domain" description="ABC transporter substrate-binding protein PnrA-like" evidence="8">
    <location>
        <begin position="28"/>
        <end position="226"/>
    </location>
</feature>
<dbReference type="SUPFAM" id="SSF53822">
    <property type="entry name" value="Periplasmic binding protein-like I"/>
    <property type="match status" value="1"/>
</dbReference>
<evidence type="ECO:0000256" key="6">
    <source>
        <dbReference type="ARBA" id="ARBA00023288"/>
    </source>
</evidence>
<organism evidence="9 10">
    <name type="scientific">Truepera radiovictrix (strain DSM 17093 / CIP 108686 / LMG 22925 / RQ-24)</name>
    <dbReference type="NCBI Taxonomy" id="649638"/>
    <lineage>
        <taxon>Bacteria</taxon>
        <taxon>Thermotogati</taxon>
        <taxon>Deinococcota</taxon>
        <taxon>Deinococci</taxon>
        <taxon>Trueperales</taxon>
        <taxon>Trueperaceae</taxon>
        <taxon>Truepera</taxon>
    </lineage>
</organism>
<proteinExistence type="inferred from homology"/>
<keyword evidence="10" id="KW-1185">Reference proteome</keyword>
<dbReference type="Pfam" id="PF02608">
    <property type="entry name" value="Bmp"/>
    <property type="match status" value="1"/>
</dbReference>
<dbReference type="HOGENOM" id="CLU_038813_0_0_0"/>
<feature type="signal peptide" evidence="7">
    <location>
        <begin position="1"/>
        <end position="18"/>
    </location>
</feature>
<name>D7CY77_TRURR</name>
<dbReference type="InterPro" id="IPR050957">
    <property type="entry name" value="BMP_lipoprotein"/>
</dbReference>
<dbReference type="STRING" id="649638.Trad_1597"/>
<reference evidence="9 10" key="2">
    <citation type="journal article" date="2011" name="Stand. Genomic Sci.">
        <title>Complete genome sequence of Truepera radiovictrix type strain (RQ-24).</title>
        <authorList>
            <person name="Ivanova N."/>
            <person name="Rohde C."/>
            <person name="Munk C."/>
            <person name="Nolan M."/>
            <person name="Lucas S."/>
            <person name="Del Rio T.G."/>
            <person name="Tice H."/>
            <person name="Deshpande S."/>
            <person name="Cheng J.F."/>
            <person name="Tapia R."/>
            <person name="Han C."/>
            <person name="Goodwin L."/>
            <person name="Pitluck S."/>
            <person name="Liolios K."/>
            <person name="Mavromatis K."/>
            <person name="Mikhailova N."/>
            <person name="Pati A."/>
            <person name="Chen A."/>
            <person name="Palaniappan K."/>
            <person name="Land M."/>
            <person name="Hauser L."/>
            <person name="Chang Y.J."/>
            <person name="Jeffries C.D."/>
            <person name="Brambilla E."/>
            <person name="Rohde M."/>
            <person name="Goker M."/>
            <person name="Tindall B.J."/>
            <person name="Woyke T."/>
            <person name="Bristow J."/>
            <person name="Eisen J.A."/>
            <person name="Markowitz V."/>
            <person name="Hugenholtz P."/>
            <person name="Kyrpides N.C."/>
            <person name="Klenk H.P."/>
            <person name="Lapidus A."/>
        </authorList>
    </citation>
    <scope>NUCLEOTIDE SEQUENCE [LARGE SCALE GENOMIC DNA]</scope>
    <source>
        <strain evidence="10">DSM 17093 / CIP 108686 / LMG 22925 / RQ-24</strain>
    </source>
</reference>
<reference evidence="10" key="1">
    <citation type="submission" date="2010-05" db="EMBL/GenBank/DDBJ databases">
        <title>The complete genome of Truepera radiovictris DSM 17093.</title>
        <authorList>
            <consortium name="US DOE Joint Genome Institute (JGI-PGF)"/>
            <person name="Lucas S."/>
            <person name="Copeland A."/>
            <person name="Lapidus A."/>
            <person name="Glavina del Rio T."/>
            <person name="Dalin E."/>
            <person name="Tice H."/>
            <person name="Bruce D."/>
            <person name="Goodwin L."/>
            <person name="Pitluck S."/>
            <person name="Kyrpides N."/>
            <person name="Mavromatis K."/>
            <person name="Ovchinnikova G."/>
            <person name="Munk A.C."/>
            <person name="Detter J.C."/>
            <person name="Han C."/>
            <person name="Tapia R."/>
            <person name="Land M."/>
            <person name="Hauser L."/>
            <person name="Markowitz V."/>
            <person name="Cheng J.-F."/>
            <person name="Hugenholtz P."/>
            <person name="Woyke T."/>
            <person name="Wu D."/>
            <person name="Tindall B."/>
            <person name="Pomrenke H.G."/>
            <person name="Brambilla E."/>
            <person name="Klenk H.-P."/>
            <person name="Eisen J.A."/>
        </authorList>
    </citation>
    <scope>NUCLEOTIDE SEQUENCE [LARGE SCALE GENOMIC DNA]</scope>
    <source>
        <strain evidence="10">DSM 17093 / CIP 108686 / LMG 22925 / RQ-24</strain>
    </source>
</reference>
<dbReference type="CDD" id="cd06354">
    <property type="entry name" value="PBP1_PrnA-like"/>
    <property type="match status" value="1"/>
</dbReference>